<dbReference type="AlphaFoldDB" id="A0A4R8PQN6"/>
<keyword evidence="4" id="KW-1185">Reference proteome</keyword>
<dbReference type="SUPFAM" id="SSF53335">
    <property type="entry name" value="S-adenosyl-L-methionine-dependent methyltransferases"/>
    <property type="match status" value="1"/>
</dbReference>
<evidence type="ECO:0000256" key="1">
    <source>
        <dbReference type="ARBA" id="ARBA00038158"/>
    </source>
</evidence>
<dbReference type="CDD" id="cd02440">
    <property type="entry name" value="AdoMet_MTases"/>
    <property type="match status" value="1"/>
</dbReference>
<proteinExistence type="inferred from homology"/>
<gene>
    <name evidence="3" type="primary">LAE1-2</name>
    <name evidence="3" type="ORF">C8035_v008596</name>
</gene>
<dbReference type="Proteomes" id="UP000295083">
    <property type="component" value="Unassembled WGS sequence"/>
</dbReference>
<evidence type="ECO:0000313" key="3">
    <source>
        <dbReference type="EMBL" id="TDZ27917.1"/>
    </source>
</evidence>
<feature type="region of interest" description="Disordered" evidence="2">
    <location>
        <begin position="1"/>
        <end position="20"/>
    </location>
</feature>
<name>A0A4R8PQN6_9PEZI</name>
<comment type="caution">
    <text evidence="3">The sequence shown here is derived from an EMBL/GenBank/DDBJ whole genome shotgun (WGS) entry which is preliminary data.</text>
</comment>
<dbReference type="PANTHER" id="PTHR43591:SF10">
    <property type="entry name" value="ABC TRANSMEMBRANE TYPE-1 DOMAIN-CONTAINING PROTEIN-RELATED"/>
    <property type="match status" value="1"/>
</dbReference>
<accession>A0A4R8PQN6</accession>
<dbReference type="Pfam" id="PF13489">
    <property type="entry name" value="Methyltransf_23"/>
    <property type="match status" value="1"/>
</dbReference>
<evidence type="ECO:0000313" key="4">
    <source>
        <dbReference type="Proteomes" id="UP000295083"/>
    </source>
</evidence>
<protein>
    <submittedName>
        <fullName evidence="3">Secondary metabolism regulator LAE1</fullName>
    </submittedName>
</protein>
<evidence type="ECO:0000256" key="2">
    <source>
        <dbReference type="SAM" id="MobiDB-lite"/>
    </source>
</evidence>
<dbReference type="PANTHER" id="PTHR43591">
    <property type="entry name" value="METHYLTRANSFERASE"/>
    <property type="match status" value="1"/>
</dbReference>
<dbReference type="InterPro" id="IPR029063">
    <property type="entry name" value="SAM-dependent_MTases_sf"/>
</dbReference>
<dbReference type="EMBL" id="QAPG01001767">
    <property type="protein sequence ID" value="TDZ27917.1"/>
    <property type="molecule type" value="Genomic_DNA"/>
</dbReference>
<dbReference type="GO" id="GO:0008168">
    <property type="term" value="F:methyltransferase activity"/>
    <property type="evidence" value="ECO:0007669"/>
    <property type="project" value="TreeGrafter"/>
</dbReference>
<organism evidence="3 4">
    <name type="scientific">Colletotrichum spinosum</name>
    <dbReference type="NCBI Taxonomy" id="1347390"/>
    <lineage>
        <taxon>Eukaryota</taxon>
        <taxon>Fungi</taxon>
        <taxon>Dikarya</taxon>
        <taxon>Ascomycota</taxon>
        <taxon>Pezizomycotina</taxon>
        <taxon>Sordariomycetes</taxon>
        <taxon>Hypocreomycetidae</taxon>
        <taxon>Glomerellales</taxon>
        <taxon>Glomerellaceae</taxon>
        <taxon>Colletotrichum</taxon>
        <taxon>Colletotrichum orbiculare species complex</taxon>
    </lineage>
</organism>
<sequence>MFTSQSKTASLGAASEPDEIEVDNGVDVTKTLAVTDDQLSSYTASLSSSVADYPTENGRQYHAFRAGSYYGPNDHSELDRLDYMSSLIYKTIGKLYYAPIEQDKTHRILDIGTGSGIWAIEMAELFPSSKIIGNDLSGNQPTWIPPNVQFVVDDVESPWVDDEKYDYVFCRSMAGALGDWPKLVQNVYNNTNPGGWVEFQDWDLLYRSDDGTLTENHESLKMVKGFIKLAKQIGREPNPGPQLQSWVTDVGFKQVIHKKFKIPIGLWPKDPHYKELGMRNMVQILEGLEAYNLRIFTGVGGWSAEEVQVMMARCRDELKAGLFHASLDFHVVYAQKPVTAEESVA</sequence>
<dbReference type="Gene3D" id="3.40.50.150">
    <property type="entry name" value="Vaccinia Virus protein VP39"/>
    <property type="match status" value="1"/>
</dbReference>
<comment type="similarity">
    <text evidence="1">Belongs to the methyltransferase superfamily. LaeA methyltransferase family.</text>
</comment>
<reference evidence="3 4" key="1">
    <citation type="submission" date="2018-11" db="EMBL/GenBank/DDBJ databases">
        <title>Genome sequence and assembly of Colletotrichum spinosum.</title>
        <authorList>
            <person name="Gan P."/>
            <person name="Shirasu K."/>
        </authorList>
    </citation>
    <scope>NUCLEOTIDE SEQUENCE [LARGE SCALE GENOMIC DNA]</scope>
    <source>
        <strain evidence="3 4">CBS 515.97</strain>
    </source>
</reference>